<dbReference type="Proteomes" id="UP001623348">
    <property type="component" value="Unassembled WGS sequence"/>
</dbReference>
<feature type="region of interest" description="Disordered" evidence="1">
    <location>
        <begin position="1"/>
        <end position="42"/>
    </location>
</feature>
<evidence type="ECO:0000313" key="3">
    <source>
        <dbReference type="Proteomes" id="UP001623348"/>
    </source>
</evidence>
<name>A0ABC9XIQ3_GRUJA</name>
<organism evidence="2 3">
    <name type="scientific">Grus japonensis</name>
    <name type="common">Japanese crane</name>
    <name type="synonym">Red-crowned crane</name>
    <dbReference type="NCBI Taxonomy" id="30415"/>
    <lineage>
        <taxon>Eukaryota</taxon>
        <taxon>Metazoa</taxon>
        <taxon>Chordata</taxon>
        <taxon>Craniata</taxon>
        <taxon>Vertebrata</taxon>
        <taxon>Euteleostomi</taxon>
        <taxon>Archelosauria</taxon>
        <taxon>Archosauria</taxon>
        <taxon>Dinosauria</taxon>
        <taxon>Saurischia</taxon>
        <taxon>Theropoda</taxon>
        <taxon>Coelurosauria</taxon>
        <taxon>Aves</taxon>
        <taxon>Neognathae</taxon>
        <taxon>Neoaves</taxon>
        <taxon>Gruiformes</taxon>
        <taxon>Gruidae</taxon>
        <taxon>Grus</taxon>
    </lineage>
</organism>
<protein>
    <submittedName>
        <fullName evidence="2">Uncharacterized protein</fullName>
    </submittedName>
</protein>
<accession>A0ABC9XIQ3</accession>
<gene>
    <name evidence="2" type="ORF">GRJ2_002202400</name>
</gene>
<reference evidence="2 3" key="1">
    <citation type="submission" date="2024-06" db="EMBL/GenBank/DDBJ databases">
        <title>The draft genome of Grus japonensis, version 3.</title>
        <authorList>
            <person name="Nabeshima K."/>
            <person name="Suzuki S."/>
            <person name="Onuma M."/>
        </authorList>
    </citation>
    <scope>NUCLEOTIDE SEQUENCE [LARGE SCALE GENOMIC DNA]</scope>
    <source>
        <strain evidence="2 3">451A</strain>
    </source>
</reference>
<evidence type="ECO:0000256" key="1">
    <source>
        <dbReference type="SAM" id="MobiDB-lite"/>
    </source>
</evidence>
<proteinExistence type="predicted"/>
<dbReference type="EMBL" id="BAAFJT010000017">
    <property type="protein sequence ID" value="GAB0197371.1"/>
    <property type="molecule type" value="Genomic_DNA"/>
</dbReference>
<comment type="caution">
    <text evidence="2">The sequence shown here is derived from an EMBL/GenBank/DDBJ whole genome shotgun (WGS) entry which is preliminary data.</text>
</comment>
<dbReference type="AlphaFoldDB" id="A0ABC9XIQ3"/>
<sequence>MNRDWTNRDGTNRDWTNRDGANRDWMNRGTAQPVPGAKGCGTGKGPCSGPGTVCGTAGIQYHHGHNLEHSPGCNVPVAKLACQSRARPVAGASAGSRRLGRGRWTLAGG</sequence>
<keyword evidence="3" id="KW-1185">Reference proteome</keyword>
<feature type="compositionally biased region" description="Basic and acidic residues" evidence="1">
    <location>
        <begin position="1"/>
        <end position="26"/>
    </location>
</feature>
<feature type="region of interest" description="Disordered" evidence="1">
    <location>
        <begin position="87"/>
        <end position="109"/>
    </location>
</feature>
<evidence type="ECO:0000313" key="2">
    <source>
        <dbReference type="EMBL" id="GAB0197371.1"/>
    </source>
</evidence>